<accession>A0A1X9YYY3</accession>
<keyword evidence="2" id="KW-0614">Plasmid</keyword>
<feature type="transmembrane region" description="Helical" evidence="1">
    <location>
        <begin position="84"/>
        <end position="103"/>
    </location>
</feature>
<geneLocation type="plasmid" evidence="2 3">
    <name>unnamed</name>
</geneLocation>
<sequence length="115" mass="12948">MRLDTFNSIAIAISVAGSGVIIYGTLLTLFRFIKTEMRFFHDATAVMVRQERNRSRLSAYLLLGLDFMLAADIIHTIHDPSLNELYVLGLIVVIRSVISFFLLKEIKESISIGKS</sequence>
<dbReference type="OrthoDB" id="9812897at2"/>
<protein>
    <recommendedName>
        <fullName evidence="4">DUF1622 domain-containing protein</fullName>
    </recommendedName>
</protein>
<evidence type="ECO:0000313" key="2">
    <source>
        <dbReference type="EMBL" id="ARS37991.1"/>
    </source>
</evidence>
<organism evidence="2 3">
    <name type="scientific">Pontibacter actiniarum</name>
    <dbReference type="NCBI Taxonomy" id="323450"/>
    <lineage>
        <taxon>Bacteria</taxon>
        <taxon>Pseudomonadati</taxon>
        <taxon>Bacteroidota</taxon>
        <taxon>Cytophagia</taxon>
        <taxon>Cytophagales</taxon>
        <taxon>Hymenobacteraceae</taxon>
        <taxon>Pontibacter</taxon>
    </lineage>
</organism>
<feature type="transmembrane region" description="Helical" evidence="1">
    <location>
        <begin position="57"/>
        <end position="78"/>
    </location>
</feature>
<dbReference type="InterPro" id="IPR012427">
    <property type="entry name" value="DUF1622"/>
</dbReference>
<keyword evidence="1" id="KW-0472">Membrane</keyword>
<keyword evidence="1" id="KW-1133">Transmembrane helix</keyword>
<gene>
    <name evidence="2" type="ORF">CA264_20785</name>
</gene>
<keyword evidence="1" id="KW-0812">Transmembrane</keyword>
<name>A0A1X9YYY3_9BACT</name>
<proteinExistence type="predicted"/>
<dbReference type="RefSeq" id="WP_025603926.1">
    <property type="nucleotide sequence ID" value="NZ_CP021236.1"/>
</dbReference>
<dbReference type="PANTHER" id="PTHR38468:SF1">
    <property type="entry name" value="SLL0939 PROTEIN"/>
    <property type="match status" value="1"/>
</dbReference>
<evidence type="ECO:0000313" key="3">
    <source>
        <dbReference type="Proteomes" id="UP000266292"/>
    </source>
</evidence>
<dbReference type="KEGG" id="pact:CA264_20785"/>
<dbReference type="EMBL" id="CP021236">
    <property type="protein sequence ID" value="ARS37991.1"/>
    <property type="molecule type" value="Genomic_DNA"/>
</dbReference>
<evidence type="ECO:0000256" key="1">
    <source>
        <dbReference type="SAM" id="Phobius"/>
    </source>
</evidence>
<dbReference type="PANTHER" id="PTHR38468">
    <property type="entry name" value="SLL0939 PROTEIN"/>
    <property type="match status" value="1"/>
</dbReference>
<dbReference type="Pfam" id="PF07784">
    <property type="entry name" value="DUF1622"/>
    <property type="match status" value="1"/>
</dbReference>
<feature type="transmembrane region" description="Helical" evidence="1">
    <location>
        <begin position="6"/>
        <end position="30"/>
    </location>
</feature>
<dbReference type="STRING" id="709015.GCA_000472485_00157"/>
<keyword evidence="3" id="KW-1185">Reference proteome</keyword>
<evidence type="ECO:0008006" key="4">
    <source>
        <dbReference type="Google" id="ProtNLM"/>
    </source>
</evidence>
<reference evidence="3" key="1">
    <citation type="submission" date="2017-05" db="EMBL/GenBank/DDBJ databases">
        <authorList>
            <person name="Ray J."/>
            <person name="Price M."/>
            <person name="Deutschbauer A."/>
        </authorList>
    </citation>
    <scope>NUCLEOTIDE SEQUENCE [LARGE SCALE GENOMIC DNA]</scope>
    <source>
        <strain evidence="3">DSM 19842</strain>
        <plasmid evidence="3">unnamed</plasmid>
    </source>
</reference>
<dbReference type="AlphaFoldDB" id="A0A1X9YYY3"/>
<dbReference type="Proteomes" id="UP000266292">
    <property type="component" value="Plasmid unnamed"/>
</dbReference>